<comment type="catalytic activity">
    <reaction evidence="1">
        <text>S-ubiquitinyl-[E2 ubiquitin-conjugating enzyme]-L-cysteine + [acceptor protein]-L-lysine = [E2 ubiquitin-conjugating enzyme]-L-cysteine + N(6)-ubiquitinyl-[acceptor protein]-L-lysine.</text>
        <dbReference type="EC" id="2.3.2.27"/>
    </reaction>
</comment>
<evidence type="ECO:0000256" key="4">
    <source>
        <dbReference type="ARBA" id="ARBA00022679"/>
    </source>
</evidence>
<keyword evidence="10" id="KW-1185">Reference proteome</keyword>
<dbReference type="AlphaFoldDB" id="A0ABC9EFX5"/>
<dbReference type="PANTHER" id="PTHR45647">
    <property type="entry name" value="OS02G0152300 PROTEIN"/>
    <property type="match status" value="1"/>
</dbReference>
<dbReference type="InterPro" id="IPR051348">
    <property type="entry name" value="U-box_ubiquitin_ligases"/>
</dbReference>
<dbReference type="GO" id="GO:0061630">
    <property type="term" value="F:ubiquitin protein ligase activity"/>
    <property type="evidence" value="ECO:0007669"/>
    <property type="project" value="UniProtKB-EC"/>
</dbReference>
<evidence type="ECO:0000313" key="10">
    <source>
        <dbReference type="Proteomes" id="UP001497457"/>
    </source>
</evidence>
<evidence type="ECO:0000313" key="9">
    <source>
        <dbReference type="EMBL" id="CAL5056545.1"/>
    </source>
</evidence>
<proteinExistence type="predicted"/>
<dbReference type="PROSITE" id="PS51698">
    <property type="entry name" value="U_BOX"/>
    <property type="match status" value="1"/>
</dbReference>
<comment type="pathway">
    <text evidence="2">Protein modification; protein ubiquitination.</text>
</comment>
<dbReference type="GO" id="GO:0016567">
    <property type="term" value="P:protein ubiquitination"/>
    <property type="evidence" value="ECO:0007669"/>
    <property type="project" value="UniProtKB-ARBA"/>
</dbReference>
<protein>
    <recommendedName>
        <fullName evidence="3">RING-type E3 ubiquitin transferase</fullName>
        <ecNumber evidence="3">2.3.2.27</ecNumber>
    </recommendedName>
</protein>
<sequence>MEEEVGAAILGPAAALHLHDDEEEEEQPPPVYCAVGIGREWKANLQWVLANVPRSKRLVLAHLRRPPSRINMMGAWVPVSQLAEEEVTAFRKLEEDKIGKVLDDLLDICKSQKVNASKIIVATDDTARGLVQLVDGHGVTELVMGAASDRAYTRKMRAPRSKKALTVQRKANPSCKIWFICKGNLVCAREASEGAHRAESSTASTSPRSSTSDYSRSKSSPRLHSDTFSTRQESNDPVDETAAARWAADAMDRTTEEEEPGAEQLLHEVQEDQGAPSPDGSVRAPPETRVTFRAVSEVDDALYEKLKDALMEAENLRHEAYEETRRRQMAERELAEASKMADEAESSYRREAKQRKETEEMLRRERAAMEQDRRELDDILDRIRKVDGRSAELELQVTSSERVVRDLEARLSESYTLLGTLRQQGEEIGEAAAADEPEEGTRRHLVRFGYSELDEATKHFDESARLDGGGGGGGRGKVYGAELRGVAVAVKVLSRDVAVGEARFAREAGRVSGVRHPNLAALVGACPEARAVAYELVPGGSLEDHLLGALPWRALCAAAHAACSALAFLHSAQPPLVHGDVRPASILVAGKLAGLGTRALVRPEHARARHACAADPRGVRLAPACDVRALGVVLLRLVTGRPAFLARKAAREAAGGGGSATAWREVVDAGAGWPAERGREVAMLGLKCCGCGGLNLTPRELLEEARAVLGAAAASGATAPSRSRPPLDDGAPHYFVCPILKEVMRDPQIAGDGFTYEAEAIREWLGGGHDTSPMTNLKLPTRKLVPNHALRDAIQQWRRRQLH</sequence>
<dbReference type="Gene3D" id="3.40.50.620">
    <property type="entry name" value="HUPs"/>
    <property type="match status" value="1"/>
</dbReference>
<keyword evidence="4" id="KW-0808">Transferase</keyword>
<feature type="region of interest" description="Disordered" evidence="6">
    <location>
        <begin position="195"/>
        <end position="241"/>
    </location>
</feature>
<dbReference type="SMART" id="SM00504">
    <property type="entry name" value="Ubox"/>
    <property type="match status" value="1"/>
</dbReference>
<dbReference type="Proteomes" id="UP001497457">
    <property type="component" value="Chromosome 4rd"/>
</dbReference>
<evidence type="ECO:0000256" key="6">
    <source>
        <dbReference type="SAM" id="MobiDB-lite"/>
    </source>
</evidence>
<dbReference type="PANTHER" id="PTHR45647:SF94">
    <property type="entry name" value="OS02G0822900 PROTEIN"/>
    <property type="match status" value="1"/>
</dbReference>
<feature type="compositionally biased region" description="Low complexity" evidence="6">
    <location>
        <begin position="200"/>
        <end position="222"/>
    </location>
</feature>
<evidence type="ECO:0000259" key="8">
    <source>
        <dbReference type="PROSITE" id="PS51698"/>
    </source>
</evidence>
<feature type="region of interest" description="Disordered" evidence="6">
    <location>
        <begin position="337"/>
        <end position="360"/>
    </location>
</feature>
<dbReference type="InterPro" id="IPR014729">
    <property type="entry name" value="Rossmann-like_a/b/a_fold"/>
</dbReference>
<dbReference type="InterPro" id="IPR003613">
    <property type="entry name" value="Ubox_domain"/>
</dbReference>
<organism evidence="9 10">
    <name type="scientific">Urochloa decumbens</name>
    <dbReference type="NCBI Taxonomy" id="240449"/>
    <lineage>
        <taxon>Eukaryota</taxon>
        <taxon>Viridiplantae</taxon>
        <taxon>Streptophyta</taxon>
        <taxon>Embryophyta</taxon>
        <taxon>Tracheophyta</taxon>
        <taxon>Spermatophyta</taxon>
        <taxon>Magnoliopsida</taxon>
        <taxon>Liliopsida</taxon>
        <taxon>Poales</taxon>
        <taxon>Poaceae</taxon>
        <taxon>PACMAD clade</taxon>
        <taxon>Panicoideae</taxon>
        <taxon>Panicodae</taxon>
        <taxon>Paniceae</taxon>
        <taxon>Melinidinae</taxon>
        <taxon>Urochloa</taxon>
    </lineage>
</organism>
<dbReference type="InterPro" id="IPR000719">
    <property type="entry name" value="Prot_kinase_dom"/>
</dbReference>
<feature type="domain" description="Protein kinase" evidence="7">
    <location>
        <begin position="464"/>
        <end position="736"/>
    </location>
</feature>
<dbReference type="SUPFAM" id="SSF56112">
    <property type="entry name" value="Protein kinase-like (PK-like)"/>
    <property type="match status" value="1"/>
</dbReference>
<dbReference type="PROSITE" id="PS50011">
    <property type="entry name" value="PROTEIN_KINASE_DOM"/>
    <property type="match status" value="1"/>
</dbReference>
<accession>A0ABC9EFX5</accession>
<evidence type="ECO:0000259" key="7">
    <source>
        <dbReference type="PROSITE" id="PS50011"/>
    </source>
</evidence>
<dbReference type="CDD" id="cd16655">
    <property type="entry name" value="RING-Ubox_WDSUB1-like"/>
    <property type="match status" value="1"/>
</dbReference>
<keyword evidence="5" id="KW-0833">Ubl conjugation pathway</keyword>
<dbReference type="SUPFAM" id="SSF52402">
    <property type="entry name" value="Adenine nucleotide alpha hydrolases-like"/>
    <property type="match status" value="1"/>
</dbReference>
<dbReference type="Pfam" id="PF07714">
    <property type="entry name" value="PK_Tyr_Ser-Thr"/>
    <property type="match status" value="1"/>
</dbReference>
<dbReference type="Gene3D" id="3.30.40.10">
    <property type="entry name" value="Zinc/RING finger domain, C3HC4 (zinc finger)"/>
    <property type="match status" value="1"/>
</dbReference>
<dbReference type="EC" id="2.3.2.27" evidence="3"/>
<evidence type="ECO:0000256" key="1">
    <source>
        <dbReference type="ARBA" id="ARBA00000900"/>
    </source>
</evidence>
<dbReference type="InterPro" id="IPR013083">
    <property type="entry name" value="Znf_RING/FYVE/PHD"/>
</dbReference>
<evidence type="ECO:0000256" key="3">
    <source>
        <dbReference type="ARBA" id="ARBA00012483"/>
    </source>
</evidence>
<dbReference type="Gene3D" id="1.10.510.10">
    <property type="entry name" value="Transferase(Phosphotransferase) domain 1"/>
    <property type="match status" value="1"/>
</dbReference>
<dbReference type="SUPFAM" id="SSF57850">
    <property type="entry name" value="RING/U-box"/>
    <property type="match status" value="1"/>
</dbReference>
<dbReference type="CDD" id="cd01989">
    <property type="entry name" value="USP_STK_Ubox_N"/>
    <property type="match status" value="1"/>
</dbReference>
<feature type="domain" description="U-box" evidence="8">
    <location>
        <begin position="730"/>
        <end position="803"/>
    </location>
</feature>
<dbReference type="Pfam" id="PF04564">
    <property type="entry name" value="U-box"/>
    <property type="match status" value="1"/>
</dbReference>
<dbReference type="InterPro" id="IPR001245">
    <property type="entry name" value="Ser-Thr/Tyr_kinase_cat_dom"/>
</dbReference>
<name>A0ABC9EFX5_9POAL</name>
<evidence type="ECO:0000256" key="2">
    <source>
        <dbReference type="ARBA" id="ARBA00004906"/>
    </source>
</evidence>
<gene>
    <name evidence="9" type="ORF">URODEC1_LOCUS95102</name>
</gene>
<evidence type="ECO:0000256" key="5">
    <source>
        <dbReference type="ARBA" id="ARBA00022786"/>
    </source>
</evidence>
<dbReference type="InterPro" id="IPR011009">
    <property type="entry name" value="Kinase-like_dom_sf"/>
</dbReference>
<reference evidence="9" key="1">
    <citation type="submission" date="2024-10" db="EMBL/GenBank/DDBJ databases">
        <authorList>
            <person name="Ryan C."/>
        </authorList>
    </citation>
    <scope>NUCLEOTIDE SEQUENCE [LARGE SCALE GENOMIC DNA]</scope>
</reference>
<dbReference type="EMBL" id="OZ075114">
    <property type="protein sequence ID" value="CAL5056545.1"/>
    <property type="molecule type" value="Genomic_DNA"/>
</dbReference>